<dbReference type="Gene3D" id="3.40.1710.10">
    <property type="entry name" value="abc type-2 transporter like domain"/>
    <property type="match status" value="1"/>
</dbReference>
<evidence type="ECO:0000256" key="3">
    <source>
        <dbReference type="ARBA" id="ARBA00022989"/>
    </source>
</evidence>
<comment type="caution">
    <text evidence="7">The sequence shown here is derived from an EMBL/GenBank/DDBJ whole genome shotgun (WGS) entry which is preliminary data.</text>
</comment>
<accession>A0ABT9YKL5</accession>
<dbReference type="InterPro" id="IPR013525">
    <property type="entry name" value="ABC2_TM"/>
</dbReference>
<feature type="transmembrane region" description="Helical" evidence="5">
    <location>
        <begin position="280"/>
        <end position="301"/>
    </location>
</feature>
<gene>
    <name evidence="7" type="ORF">J2S05_003224</name>
</gene>
<evidence type="ECO:0000256" key="2">
    <source>
        <dbReference type="ARBA" id="ARBA00022692"/>
    </source>
</evidence>
<dbReference type="InterPro" id="IPR051328">
    <property type="entry name" value="T7SS_ABC-Transporter"/>
</dbReference>
<dbReference type="RefSeq" id="WP_306984457.1">
    <property type="nucleotide sequence ID" value="NZ_JAUSUA010000005.1"/>
</dbReference>
<dbReference type="PANTHER" id="PTHR43077:SF5">
    <property type="entry name" value="PHAGE INFECTION PROTEIN"/>
    <property type="match status" value="1"/>
</dbReference>
<organism evidence="7 8">
    <name type="scientific">Alkalicoccobacillus murimartini</name>
    <dbReference type="NCBI Taxonomy" id="171685"/>
    <lineage>
        <taxon>Bacteria</taxon>
        <taxon>Bacillati</taxon>
        <taxon>Bacillota</taxon>
        <taxon>Bacilli</taxon>
        <taxon>Bacillales</taxon>
        <taxon>Bacillaceae</taxon>
        <taxon>Alkalicoccobacillus</taxon>
    </lineage>
</organism>
<keyword evidence="4 5" id="KW-0472">Membrane</keyword>
<sequence>MNTFKELLKQPTTKAGIIIALVFQVVFFCVWLTAYDGVQERITELDVALVNEDTQAGMMIADQIEENLPLAIDTTLTEAEAEEALQDRTIHMIVHIPSNFTETLSSNEKAEITYSINQASATVGKQALEQIATKLTTTINEQVATQQLVMGGEQFASQLSDSGLPEQAVSTIQEQLTATLDQVDLSPITADINRVNETEGFAATMIPMMLVLASFVGSMTMNMQIQVSVMGLARKGLNKWNVFWSRQLLNVLVSAGLAFLTYGLIAIFDISVTLPFWTVWFYQFLVFLSFLLVSQTFLILLGPAGMMGNIVLLSMQLVTSGVIVPVAMLSPFYQTISSLLPATYAADGYFTVIFGGTGVTEEFLPLLLIMAVVLIICVGRVALQKHPEAQKGLIQPSK</sequence>
<evidence type="ECO:0000313" key="8">
    <source>
        <dbReference type="Proteomes" id="UP001225034"/>
    </source>
</evidence>
<keyword evidence="2 5" id="KW-0812">Transmembrane</keyword>
<keyword evidence="8" id="KW-1185">Reference proteome</keyword>
<keyword evidence="3 5" id="KW-1133">Transmembrane helix</keyword>
<feature type="transmembrane region" description="Helical" evidence="5">
    <location>
        <begin position="248"/>
        <end position="268"/>
    </location>
</feature>
<evidence type="ECO:0000256" key="5">
    <source>
        <dbReference type="SAM" id="Phobius"/>
    </source>
</evidence>
<evidence type="ECO:0000259" key="6">
    <source>
        <dbReference type="Pfam" id="PF12698"/>
    </source>
</evidence>
<feature type="transmembrane region" description="Helical" evidence="5">
    <location>
        <begin position="310"/>
        <end position="333"/>
    </location>
</feature>
<dbReference type="Proteomes" id="UP001225034">
    <property type="component" value="Unassembled WGS sequence"/>
</dbReference>
<evidence type="ECO:0000313" key="7">
    <source>
        <dbReference type="EMBL" id="MDQ0208413.1"/>
    </source>
</evidence>
<dbReference type="PANTHER" id="PTHR43077">
    <property type="entry name" value="TRANSPORT PERMEASE YVFS-RELATED"/>
    <property type="match status" value="1"/>
</dbReference>
<feature type="domain" description="ABC-2 type transporter transmembrane" evidence="6">
    <location>
        <begin position="14"/>
        <end position="377"/>
    </location>
</feature>
<protein>
    <submittedName>
        <fullName evidence="7">YhgE/Pip-like protein</fullName>
    </submittedName>
</protein>
<reference evidence="7 8" key="1">
    <citation type="submission" date="2023-07" db="EMBL/GenBank/DDBJ databases">
        <title>Genomic Encyclopedia of Type Strains, Phase IV (KMG-IV): sequencing the most valuable type-strain genomes for metagenomic binning, comparative biology and taxonomic classification.</title>
        <authorList>
            <person name="Goeker M."/>
        </authorList>
    </citation>
    <scope>NUCLEOTIDE SEQUENCE [LARGE SCALE GENOMIC DNA]</scope>
    <source>
        <strain evidence="7 8">DSM 19154</strain>
    </source>
</reference>
<feature type="transmembrane region" description="Helical" evidence="5">
    <location>
        <begin position="12"/>
        <end position="34"/>
    </location>
</feature>
<dbReference type="Pfam" id="PF12698">
    <property type="entry name" value="ABC2_membrane_3"/>
    <property type="match status" value="1"/>
</dbReference>
<evidence type="ECO:0000256" key="4">
    <source>
        <dbReference type="ARBA" id="ARBA00023136"/>
    </source>
</evidence>
<feature type="transmembrane region" description="Helical" evidence="5">
    <location>
        <begin position="363"/>
        <end position="383"/>
    </location>
</feature>
<dbReference type="EMBL" id="JAUSUA010000005">
    <property type="protein sequence ID" value="MDQ0208413.1"/>
    <property type="molecule type" value="Genomic_DNA"/>
</dbReference>
<name>A0ABT9YKL5_9BACI</name>
<comment type="subcellular location">
    <subcellularLocation>
        <location evidence="1">Membrane</location>
        <topology evidence="1">Multi-pass membrane protein</topology>
    </subcellularLocation>
</comment>
<proteinExistence type="predicted"/>
<evidence type="ECO:0000256" key="1">
    <source>
        <dbReference type="ARBA" id="ARBA00004141"/>
    </source>
</evidence>